<feature type="region of interest" description="Disordered" evidence="1">
    <location>
        <begin position="1"/>
        <end position="47"/>
    </location>
</feature>
<organism evidence="2 3">
    <name type="scientific">Glutamicibacter protophormiae</name>
    <name type="common">Brevibacterium protophormiae</name>
    <dbReference type="NCBI Taxonomy" id="37930"/>
    <lineage>
        <taxon>Bacteria</taxon>
        <taxon>Bacillati</taxon>
        <taxon>Actinomycetota</taxon>
        <taxon>Actinomycetes</taxon>
        <taxon>Micrococcales</taxon>
        <taxon>Micrococcaceae</taxon>
        <taxon>Glutamicibacter</taxon>
    </lineage>
</organism>
<feature type="compositionally biased region" description="Basic and acidic residues" evidence="1">
    <location>
        <begin position="279"/>
        <end position="296"/>
    </location>
</feature>
<dbReference type="InterPro" id="IPR043777">
    <property type="entry name" value="DUF5719"/>
</dbReference>
<gene>
    <name evidence="2" type="ORF">JOF39_001780</name>
</gene>
<feature type="region of interest" description="Disordered" evidence="1">
    <location>
        <begin position="65"/>
        <end position="300"/>
    </location>
</feature>
<accession>A0ABS4XQB2</accession>
<evidence type="ECO:0000313" key="2">
    <source>
        <dbReference type="EMBL" id="MBP2398699.1"/>
    </source>
</evidence>
<feature type="compositionally biased region" description="Low complexity" evidence="1">
    <location>
        <begin position="211"/>
        <end position="220"/>
    </location>
</feature>
<evidence type="ECO:0000256" key="1">
    <source>
        <dbReference type="SAM" id="MobiDB-lite"/>
    </source>
</evidence>
<feature type="compositionally biased region" description="Low complexity" evidence="1">
    <location>
        <begin position="173"/>
        <end position="186"/>
    </location>
</feature>
<feature type="region of interest" description="Disordered" evidence="1">
    <location>
        <begin position="397"/>
        <end position="433"/>
    </location>
</feature>
<comment type="caution">
    <text evidence="2">The sequence shown here is derived from an EMBL/GenBank/DDBJ whole genome shotgun (WGS) entry which is preliminary data.</text>
</comment>
<feature type="compositionally biased region" description="Basic and acidic residues" evidence="1">
    <location>
        <begin position="405"/>
        <end position="421"/>
    </location>
</feature>
<proteinExistence type="predicted"/>
<evidence type="ECO:0000313" key="3">
    <source>
        <dbReference type="Proteomes" id="UP001195422"/>
    </source>
</evidence>
<protein>
    <submittedName>
        <fullName evidence="2">Uncharacterized protein</fullName>
    </submittedName>
</protein>
<reference evidence="2 3" key="1">
    <citation type="submission" date="2021-03" db="EMBL/GenBank/DDBJ databases">
        <title>Sequencing the genomes of 1000 actinobacteria strains.</title>
        <authorList>
            <person name="Klenk H.-P."/>
        </authorList>
    </citation>
    <scope>NUCLEOTIDE SEQUENCE [LARGE SCALE GENOMIC DNA]</scope>
    <source>
        <strain evidence="2 3">DSM 20168</strain>
    </source>
</reference>
<dbReference type="Proteomes" id="UP001195422">
    <property type="component" value="Unassembled WGS sequence"/>
</dbReference>
<dbReference type="EMBL" id="JAGIOJ010000001">
    <property type="protein sequence ID" value="MBP2398699.1"/>
    <property type="molecule type" value="Genomic_DNA"/>
</dbReference>
<name>A0ABS4XQB2_GLUPR</name>
<sequence length="816" mass="81333">MSDEKNVNTPGSSDESQEPAGQPESQTGAPSGQSDQPQPAQPASVPAAVPAAIPVSAAVTKAELKAAKAKSKADAKLAKVREKEAQIQAKAAKSKKAEPAAEKPAKPETASAVPASAAETVPASDAKPGQDAAPGAPAKPADPEADDSAAGAPTPAAGTASSPETGSGGPIGTPGAAGPAPEENTAPPVPETSDTTPTSPAGEQPKKRSEAAAAAGAVSADTPVPGAQEPSKATIAQATPAAPRNPRDPKESGEQGAVTGAPAEAPKSQESPKAARRREKLERARAAAARDAEHSSTRRKTGAVLLSLTAVLASGGLVAAGSLLAPVPDTTTLPAAVTSLPAGDALSVCASTPQLLKGVDGTDPQFAPGAKEISSNLRSVVVSDLAKRIPGSTFSALGGSSKQTLTERLDDAEASESRSADDQGLTGRSSKISTVNNADGKQIFEVQPLGELPSIGSTLRSYQAKDGDLAGLAAASCQVPASTWRFTGLQTTTGSTSVLHLANPTSTAAQVAVDLRGPEGPIDTSTLQNVVIAPGEQRAIVLGGYAQNLSAVAATVTSTGGKVTGYVQQAALRGLTPSGVDLVAGNASASNTQVIPGVWIDNKNNSAKLSKDDKSLVPQLHVAAAGAQGAGYKVKVLGASGEVAASFEQNLAASSNAVSVLNLDQLAGGYYTLVVEADAPVTASVKMVRGADPKDASDTAWAVSSNPLAGNQVMPLSANGTGKFVIAATDVDSSIDAVVVAKDGTLQKTQKLSIKAGQSLVFDPRETTEDAQAVVFSSDANAYIGQVILGSDQSIGWAAMPAANAGREGIVVNVGG</sequence>
<keyword evidence="3" id="KW-1185">Reference proteome</keyword>
<feature type="compositionally biased region" description="Low complexity" evidence="1">
    <location>
        <begin position="29"/>
        <end position="47"/>
    </location>
</feature>
<dbReference type="RefSeq" id="WP_188947482.1">
    <property type="nucleotide sequence ID" value="NZ_BMPH01000003.1"/>
</dbReference>
<feature type="compositionally biased region" description="Basic and acidic residues" evidence="1">
    <location>
        <begin position="95"/>
        <end position="106"/>
    </location>
</feature>
<feature type="compositionally biased region" description="Low complexity" evidence="1">
    <location>
        <begin position="125"/>
        <end position="139"/>
    </location>
</feature>
<dbReference type="Pfam" id="PF18986">
    <property type="entry name" value="DUF5719"/>
    <property type="match status" value="1"/>
</dbReference>
<feature type="compositionally biased region" description="Polar residues" evidence="1">
    <location>
        <begin position="192"/>
        <end position="201"/>
    </location>
</feature>
<feature type="compositionally biased region" description="Basic and acidic residues" evidence="1">
    <location>
        <begin position="65"/>
        <end position="85"/>
    </location>
</feature>
<feature type="compositionally biased region" description="Low complexity" evidence="1">
    <location>
        <begin position="148"/>
        <end position="165"/>
    </location>
</feature>